<evidence type="ECO:0000256" key="2">
    <source>
        <dbReference type="ARBA" id="ARBA00006409"/>
    </source>
</evidence>
<evidence type="ECO:0000256" key="1">
    <source>
        <dbReference type="ARBA" id="ARBA00001974"/>
    </source>
</evidence>
<evidence type="ECO:0000256" key="13">
    <source>
        <dbReference type="SAM" id="MobiDB-lite"/>
    </source>
</evidence>
<gene>
    <name evidence="15" type="ORF">PGLA1383_LOCUS10030</name>
</gene>
<feature type="compositionally biased region" description="Basic and acidic residues" evidence="13">
    <location>
        <begin position="287"/>
        <end position="311"/>
    </location>
</feature>
<dbReference type="InterPro" id="IPR008148">
    <property type="entry name" value="DNA_photolyase_2"/>
</dbReference>
<feature type="region of interest" description="Disordered" evidence="13">
    <location>
        <begin position="426"/>
        <end position="445"/>
    </location>
</feature>
<evidence type="ECO:0000256" key="12">
    <source>
        <dbReference type="ARBA" id="ARBA00033999"/>
    </source>
</evidence>
<dbReference type="SUPFAM" id="SSF52425">
    <property type="entry name" value="Cryptochrome/photolyase, N-terminal domain"/>
    <property type="match status" value="1"/>
</dbReference>
<evidence type="ECO:0000256" key="7">
    <source>
        <dbReference type="ARBA" id="ARBA00022827"/>
    </source>
</evidence>
<feature type="compositionally biased region" description="Basic and acidic residues" evidence="13">
    <location>
        <begin position="190"/>
        <end position="203"/>
    </location>
</feature>
<feature type="region of interest" description="Disordered" evidence="13">
    <location>
        <begin position="68"/>
        <end position="87"/>
    </location>
</feature>
<feature type="compositionally biased region" description="Basic and acidic residues" evidence="13">
    <location>
        <begin position="319"/>
        <end position="415"/>
    </location>
</feature>
<dbReference type="NCBIfam" id="TIGR00591">
    <property type="entry name" value="phr2"/>
    <property type="match status" value="1"/>
</dbReference>
<feature type="compositionally biased region" description="Basic and acidic residues" evidence="13">
    <location>
        <begin position="242"/>
        <end position="259"/>
    </location>
</feature>
<dbReference type="InterPro" id="IPR006050">
    <property type="entry name" value="DNA_photolyase_N"/>
</dbReference>
<evidence type="ECO:0000256" key="3">
    <source>
        <dbReference type="ARBA" id="ARBA00013149"/>
    </source>
</evidence>
<feature type="compositionally biased region" description="Polar residues" evidence="13">
    <location>
        <begin position="1044"/>
        <end position="1053"/>
    </location>
</feature>
<dbReference type="EMBL" id="CAJNNV010004878">
    <property type="protein sequence ID" value="CAE8591357.1"/>
    <property type="molecule type" value="Genomic_DNA"/>
</dbReference>
<feature type="compositionally biased region" description="Low complexity" evidence="13">
    <location>
        <begin position="1001"/>
        <end position="1017"/>
    </location>
</feature>
<evidence type="ECO:0000256" key="8">
    <source>
        <dbReference type="ARBA" id="ARBA00023125"/>
    </source>
</evidence>
<feature type="non-terminal residue" evidence="15">
    <location>
        <position position="1"/>
    </location>
</feature>
<comment type="similarity">
    <text evidence="2">Belongs to the DNA photolyase class-2 family.</text>
</comment>
<dbReference type="AlphaFoldDB" id="A0A813DRP4"/>
<organism evidence="15 16">
    <name type="scientific">Polarella glacialis</name>
    <name type="common">Dinoflagellate</name>
    <dbReference type="NCBI Taxonomy" id="89957"/>
    <lineage>
        <taxon>Eukaryota</taxon>
        <taxon>Sar</taxon>
        <taxon>Alveolata</taxon>
        <taxon>Dinophyceae</taxon>
        <taxon>Suessiales</taxon>
        <taxon>Suessiaceae</taxon>
        <taxon>Polarella</taxon>
    </lineage>
</organism>
<feature type="region of interest" description="Disordered" evidence="13">
    <location>
        <begin position="98"/>
        <end position="117"/>
    </location>
</feature>
<dbReference type="InterPro" id="IPR032673">
    <property type="entry name" value="DNA_photolyase_2_CS"/>
</dbReference>
<dbReference type="PROSITE" id="PS51645">
    <property type="entry name" value="PHR_CRY_ALPHA_BETA"/>
    <property type="match status" value="1"/>
</dbReference>
<evidence type="ECO:0000256" key="11">
    <source>
        <dbReference type="ARBA" id="ARBA00031671"/>
    </source>
</evidence>
<dbReference type="EC" id="4.1.99.3" evidence="3"/>
<feature type="region of interest" description="Disordered" evidence="13">
    <location>
        <begin position="152"/>
        <end position="205"/>
    </location>
</feature>
<dbReference type="FunFam" id="3.40.50.620:FF:000110">
    <property type="entry name" value="Deoxyribodipyrimidine photolyase"/>
    <property type="match status" value="1"/>
</dbReference>
<accession>A0A813DRP4</accession>
<dbReference type="Gene3D" id="3.40.50.620">
    <property type="entry name" value="HUPs"/>
    <property type="match status" value="1"/>
</dbReference>
<feature type="compositionally biased region" description="Basic residues" evidence="13">
    <location>
        <begin position="1076"/>
        <end position="1085"/>
    </location>
</feature>
<keyword evidence="7" id="KW-0274">FAD</keyword>
<comment type="caution">
    <text evidence="15">The sequence shown here is derived from an EMBL/GenBank/DDBJ whole genome shotgun (WGS) entry which is preliminary data.</text>
</comment>
<evidence type="ECO:0000259" key="14">
    <source>
        <dbReference type="PROSITE" id="PS51645"/>
    </source>
</evidence>
<dbReference type="FunFam" id="1.25.40.80:FF:000004">
    <property type="entry name" value="Deoxyribodipyrimidine photolyase"/>
    <property type="match status" value="1"/>
</dbReference>
<keyword evidence="9" id="KW-0234">DNA repair</keyword>
<feature type="compositionally biased region" description="Low complexity" evidence="13">
    <location>
        <begin position="1064"/>
        <end position="1075"/>
    </location>
</feature>
<feature type="region of interest" description="Disordered" evidence="13">
    <location>
        <begin position="281"/>
        <end position="415"/>
    </location>
</feature>
<feature type="compositionally biased region" description="Basic and acidic residues" evidence="13">
    <location>
        <begin position="516"/>
        <end position="528"/>
    </location>
</feature>
<dbReference type="SUPFAM" id="SSF48173">
    <property type="entry name" value="Cryptochrome/photolyase FAD-binding domain"/>
    <property type="match status" value="1"/>
</dbReference>
<protein>
    <recommendedName>
        <fullName evidence="4">Deoxyribodipyrimidine photo-lyase</fullName>
        <ecNumber evidence="3">4.1.99.3</ecNumber>
    </recommendedName>
    <alternativeName>
        <fullName evidence="11">DNA photolyase</fullName>
    </alternativeName>
</protein>
<dbReference type="PROSITE" id="PS01083">
    <property type="entry name" value="DNA_PHOTOLYASES_2_1"/>
    <property type="match status" value="1"/>
</dbReference>
<sequence>FSLDTELDVRACLEELLGAHEDFAESKHKQELSAQREHYRNLEGLRRQRTVLVQQQVQALSAADDLDKENLSAREQQADEANRKNYQRERELKELEKQLRDRGQLHAASEQENSSLREQLQLRHEKLTSSEKAHEEAERRLAQLDRQLRERREQLASKEKHLSQGESSISAQEQAAAGRARAAAAAEASAEAREQAAAERERAASAAEAAALDQQKALRSAEEALSARRAEVEAAESQLLGRRREASDSRRSMEEKEQDMRVLEVRLREREEEIATFETGTALSRQQLDEQAKTCSEREAARSSREEELALREQSVQDSELRRSQREQDLGARQRMVSEREQSLLDRETAVVAREESVADQERSRRDTLRRSRHTDASDERDEEETRRRRESDEREERLARRDHSQADLDQRLAERERRLVTYEEQAAAREAERARELSQRESRLTDREQALLVGCADKPRADRDKDRGGGIGGSSVAGRAPGDRRSTGARSVGALSFGGDDAPSSDEDEAPGDGEGVRWRTFPERAAGKGRSGPSVDPRRCRALNAVAVAEAGSRSGGSVVYWMSRDQRAQDNWALLKAQELALERKASLYVCFCLVPKFLDGTIRHFDFMLRGLAETSKDLQSHNVGFELLKGRSVEEVPKFVKLLQRLGKKGPVHAVVCDFSPLRVPSEWAHGVAAALQKMAVPLVQVDAHNVVPVWEASDHQEVGARTLRPKIMGRLKEFLVPFPPLRKHPRAPLTGKGAFNLDAALKSLQVDRRVGPVSFFKPGAAAAKHQLEDFLRRRLKAFDTQRNNPNVEALSGLSPWIKFGQISAARCALVVQQAGKGDTKKSAEGFVEEAVVRRELADNFCFYNKHYDSLKGAAEWAAKSLQKHSKDKREYVYTRAQLEQAKTHDDLWNASQRQMVSEGKMHGFLRMYWAKKVLEWTKSPEEALATVIYLNDRYSMDGRDPNGYVGCMWSICGVHDMGWAERKVFGKIRYMNYAGCCKKFRVAEFEQRYSSSGSKGSGSGAAASPSGSGKGSADEAASSKQTKPRRPPGRSSRAKQTLRSATGSKRAKAKPLRNRNSASASAASSKRTRSSKTVKGRSSSSAKRRKP</sequence>
<feature type="compositionally biased region" description="Basic and acidic residues" evidence="13">
    <location>
        <begin position="458"/>
        <end position="469"/>
    </location>
</feature>
<keyword evidence="5" id="KW-0285">Flavoprotein</keyword>
<evidence type="ECO:0000313" key="16">
    <source>
        <dbReference type="Proteomes" id="UP000654075"/>
    </source>
</evidence>
<comment type="cofactor">
    <cofactor evidence="1">
        <name>FAD</name>
        <dbReference type="ChEBI" id="CHEBI:57692"/>
    </cofactor>
</comment>
<dbReference type="InterPro" id="IPR052219">
    <property type="entry name" value="Photolyase_Class-2"/>
</dbReference>
<feature type="region of interest" description="Disordered" evidence="13">
    <location>
        <begin position="1001"/>
        <end position="1097"/>
    </location>
</feature>
<evidence type="ECO:0000256" key="5">
    <source>
        <dbReference type="ARBA" id="ARBA00022630"/>
    </source>
</evidence>
<dbReference type="InterPro" id="IPR014729">
    <property type="entry name" value="Rossmann-like_a/b/a_fold"/>
</dbReference>
<evidence type="ECO:0000256" key="9">
    <source>
        <dbReference type="ARBA" id="ARBA00023204"/>
    </source>
</evidence>
<evidence type="ECO:0000256" key="6">
    <source>
        <dbReference type="ARBA" id="ARBA00022763"/>
    </source>
</evidence>
<dbReference type="PANTHER" id="PTHR10211:SF0">
    <property type="entry name" value="DEOXYRIBODIPYRIMIDINE PHOTO-LYASE"/>
    <property type="match status" value="1"/>
</dbReference>
<dbReference type="InterPro" id="IPR036155">
    <property type="entry name" value="Crypto/Photolyase_N_sf"/>
</dbReference>
<dbReference type="GO" id="GO:0009650">
    <property type="term" value="P:UV protection"/>
    <property type="evidence" value="ECO:0007669"/>
    <property type="project" value="UniProtKB-ARBA"/>
</dbReference>
<dbReference type="InterPro" id="IPR036134">
    <property type="entry name" value="Crypto/Photolyase_FAD-like_sf"/>
</dbReference>
<feature type="region of interest" description="Disordered" evidence="13">
    <location>
        <begin position="234"/>
        <end position="259"/>
    </location>
</feature>
<keyword evidence="8" id="KW-0238">DNA-binding</keyword>
<keyword evidence="10" id="KW-0456">Lyase</keyword>
<dbReference type="Pfam" id="PF00875">
    <property type="entry name" value="DNA_photolyase"/>
    <property type="match status" value="1"/>
</dbReference>
<evidence type="ECO:0000256" key="4">
    <source>
        <dbReference type="ARBA" id="ARBA00014046"/>
    </source>
</evidence>
<feature type="compositionally biased region" description="Low complexity" evidence="13">
    <location>
        <begin position="164"/>
        <end position="189"/>
    </location>
</feature>
<dbReference type="GO" id="GO:0000719">
    <property type="term" value="P:photoreactive repair"/>
    <property type="evidence" value="ECO:0007669"/>
    <property type="project" value="TreeGrafter"/>
</dbReference>
<dbReference type="Gene3D" id="1.25.40.80">
    <property type="match status" value="1"/>
</dbReference>
<reference evidence="15" key="1">
    <citation type="submission" date="2021-02" db="EMBL/GenBank/DDBJ databases">
        <authorList>
            <person name="Dougan E. K."/>
            <person name="Rhodes N."/>
            <person name="Thang M."/>
            <person name="Chan C."/>
        </authorList>
    </citation>
    <scope>NUCLEOTIDE SEQUENCE</scope>
</reference>
<evidence type="ECO:0000313" key="15">
    <source>
        <dbReference type="EMBL" id="CAE8591357.1"/>
    </source>
</evidence>
<dbReference type="PANTHER" id="PTHR10211">
    <property type="entry name" value="DEOXYRIBODIPYRIMIDINE PHOTOLYASE"/>
    <property type="match status" value="1"/>
</dbReference>
<dbReference type="Gene3D" id="1.10.579.10">
    <property type="entry name" value="DNA Cyclobutane Dipyrimidine Photolyase, subunit A, domain 3"/>
    <property type="match status" value="1"/>
</dbReference>
<comment type="catalytic activity">
    <reaction evidence="12">
        <text>cyclobutadipyrimidine (in DNA) = 2 pyrimidine residues (in DNA).</text>
        <dbReference type="EC" id="4.1.99.3"/>
    </reaction>
</comment>
<name>A0A813DRP4_POLGL</name>
<feature type="compositionally biased region" description="Acidic residues" evidence="13">
    <location>
        <begin position="504"/>
        <end position="513"/>
    </location>
</feature>
<keyword evidence="16" id="KW-1185">Reference proteome</keyword>
<dbReference type="GO" id="GO:0003904">
    <property type="term" value="F:deoxyribodipyrimidine photo-lyase activity"/>
    <property type="evidence" value="ECO:0007669"/>
    <property type="project" value="UniProtKB-EC"/>
</dbReference>
<dbReference type="OrthoDB" id="496749at2759"/>
<dbReference type="GO" id="GO:0003677">
    <property type="term" value="F:DNA binding"/>
    <property type="evidence" value="ECO:0007669"/>
    <property type="project" value="UniProtKB-KW"/>
</dbReference>
<dbReference type="Proteomes" id="UP000654075">
    <property type="component" value="Unassembled WGS sequence"/>
</dbReference>
<dbReference type="PROSITE" id="PS01084">
    <property type="entry name" value="DNA_PHOTOLYASES_2_2"/>
    <property type="match status" value="1"/>
</dbReference>
<feature type="compositionally biased region" description="Basic and acidic residues" evidence="13">
    <location>
        <begin position="152"/>
        <end position="163"/>
    </location>
</feature>
<evidence type="ECO:0000256" key="10">
    <source>
        <dbReference type="ARBA" id="ARBA00023239"/>
    </source>
</evidence>
<dbReference type="FunFam" id="1.10.579.10:FF:000002">
    <property type="entry name" value="Deoxyribodipyrimidine photolyase"/>
    <property type="match status" value="1"/>
</dbReference>
<feature type="region of interest" description="Disordered" evidence="13">
    <location>
        <begin position="451"/>
        <end position="538"/>
    </location>
</feature>
<proteinExistence type="inferred from homology"/>
<feature type="domain" description="Photolyase/cryptochrome alpha/beta" evidence="14">
    <location>
        <begin position="559"/>
        <end position="699"/>
    </location>
</feature>
<keyword evidence="6" id="KW-0227">DNA damage</keyword>